<feature type="chain" id="PRO_5035855503" evidence="3">
    <location>
        <begin position="19"/>
        <end position="288"/>
    </location>
</feature>
<keyword evidence="5" id="KW-1185">Reference proteome</keyword>
<feature type="compositionally biased region" description="Basic residues" evidence="1">
    <location>
        <begin position="169"/>
        <end position="181"/>
    </location>
</feature>
<dbReference type="OrthoDB" id="3233375at2759"/>
<evidence type="ECO:0000256" key="2">
    <source>
        <dbReference type="SAM" id="Phobius"/>
    </source>
</evidence>
<evidence type="ECO:0000313" key="5">
    <source>
        <dbReference type="Proteomes" id="UP000467700"/>
    </source>
</evidence>
<feature type="transmembrane region" description="Helical" evidence="2">
    <location>
        <begin position="210"/>
        <end position="232"/>
    </location>
</feature>
<reference evidence="4 5" key="1">
    <citation type="submission" date="2020-01" db="EMBL/GenBank/DDBJ databases">
        <authorList>
            <person name="Gupta K D."/>
        </authorList>
    </citation>
    <scope>NUCLEOTIDE SEQUENCE [LARGE SCALE GENOMIC DNA]</scope>
</reference>
<dbReference type="Proteomes" id="UP000467700">
    <property type="component" value="Unassembled WGS sequence"/>
</dbReference>
<keyword evidence="3" id="KW-0732">Signal</keyword>
<dbReference type="EMBL" id="CACVBS010000030">
    <property type="protein sequence ID" value="CAA7260807.1"/>
    <property type="molecule type" value="Genomic_DNA"/>
</dbReference>
<gene>
    <name evidence="4" type="ORF">AAE3_LOCUS2965</name>
</gene>
<evidence type="ECO:0000313" key="4">
    <source>
        <dbReference type="EMBL" id="CAA7260807.1"/>
    </source>
</evidence>
<feature type="region of interest" description="Disordered" evidence="1">
    <location>
        <begin position="137"/>
        <end position="186"/>
    </location>
</feature>
<feature type="signal peptide" evidence="3">
    <location>
        <begin position="1"/>
        <end position="18"/>
    </location>
</feature>
<evidence type="ECO:0000256" key="1">
    <source>
        <dbReference type="SAM" id="MobiDB-lite"/>
    </source>
</evidence>
<accession>A0A8S0XMZ9</accession>
<name>A0A8S0XMZ9_CYCAE</name>
<comment type="caution">
    <text evidence="4">The sequence shown here is derived from an EMBL/GenBank/DDBJ whole genome shotgun (WGS) entry which is preliminary data.</text>
</comment>
<keyword evidence="2" id="KW-0472">Membrane</keyword>
<dbReference type="AlphaFoldDB" id="A0A8S0XMZ9"/>
<keyword evidence="2" id="KW-1133">Transmembrane helix</keyword>
<evidence type="ECO:0000256" key="3">
    <source>
        <dbReference type="SAM" id="SignalP"/>
    </source>
</evidence>
<organism evidence="4 5">
    <name type="scientific">Cyclocybe aegerita</name>
    <name type="common">Black poplar mushroom</name>
    <name type="synonym">Agrocybe aegerita</name>
    <dbReference type="NCBI Taxonomy" id="1973307"/>
    <lineage>
        <taxon>Eukaryota</taxon>
        <taxon>Fungi</taxon>
        <taxon>Dikarya</taxon>
        <taxon>Basidiomycota</taxon>
        <taxon>Agaricomycotina</taxon>
        <taxon>Agaricomycetes</taxon>
        <taxon>Agaricomycetidae</taxon>
        <taxon>Agaricales</taxon>
        <taxon>Agaricineae</taxon>
        <taxon>Bolbitiaceae</taxon>
        <taxon>Cyclocybe</taxon>
    </lineage>
</organism>
<protein>
    <submittedName>
        <fullName evidence="4">Uncharacterized protein</fullName>
    </submittedName>
</protein>
<sequence length="288" mass="31150">MKLSAIAAVVAGVASASAVPLRVVVIPAAAASDVPTRVGGVRFGHAVGLPPAVASIVASEEGRPGHPGQGMRRPCGGRGGAASRFREKAVDISNAFRHALGLPTIDTDHKPHFIYKSGPLPHMNHHGGDRDMNESPPFTQAIPGTKNGWITVTRVGPDHPHSPPPGPPPHHHHHHDHHRPGPHPFRFERPSFMARLHFSLMNLGPWEGRAVAFVLGCGIGVLLRMFWVLALVTYRAVKSRRQDEHEYTQVAVIETFVEPIALPPTYVYPIDEKAALEPEPTKAAEESK</sequence>
<feature type="region of interest" description="Disordered" evidence="1">
    <location>
        <begin position="60"/>
        <end position="82"/>
    </location>
</feature>
<keyword evidence="2" id="KW-0812">Transmembrane</keyword>
<proteinExistence type="predicted"/>